<dbReference type="EMBL" id="BLKW01000002">
    <property type="protein sequence ID" value="GFG72705.1"/>
    <property type="molecule type" value="Genomic_DNA"/>
</dbReference>
<evidence type="ECO:0008006" key="4">
    <source>
        <dbReference type="Google" id="ProtNLM"/>
    </source>
</evidence>
<evidence type="ECO:0000313" key="3">
    <source>
        <dbReference type="Proteomes" id="UP000465361"/>
    </source>
</evidence>
<sequence>MAPHKRTTTQRGLGYRHKQQVARLKRDHVDGTPCWWCGEPMYLSQGLAGDHSLPRSAGGTIADRLLHAHCNSERADGSRDHLRPALTGKRPKREAVDLGHRVMAWP</sequence>
<organism evidence="2 3">
    <name type="scientific">Mycobacterium botniense</name>
    <dbReference type="NCBI Taxonomy" id="84962"/>
    <lineage>
        <taxon>Bacteria</taxon>
        <taxon>Bacillati</taxon>
        <taxon>Actinomycetota</taxon>
        <taxon>Actinomycetes</taxon>
        <taxon>Mycobacteriales</taxon>
        <taxon>Mycobacteriaceae</taxon>
        <taxon>Mycobacterium</taxon>
    </lineage>
</organism>
<name>A0A7I9XRS0_9MYCO</name>
<keyword evidence="3" id="KW-1185">Reference proteome</keyword>
<dbReference type="Gene3D" id="1.10.30.50">
    <property type="match status" value="1"/>
</dbReference>
<comment type="caution">
    <text evidence="2">The sequence shown here is derived from an EMBL/GenBank/DDBJ whole genome shotgun (WGS) entry which is preliminary data.</text>
</comment>
<evidence type="ECO:0000313" key="2">
    <source>
        <dbReference type="EMBL" id="GFG72705.1"/>
    </source>
</evidence>
<gene>
    <name evidence="2" type="ORF">MBOT_00700</name>
</gene>
<protein>
    <recommendedName>
        <fullName evidence="4">HNH endonuclease</fullName>
    </recommendedName>
</protein>
<dbReference type="RefSeq" id="WP_163753194.1">
    <property type="nucleotide sequence ID" value="NZ_BLKW01000002.1"/>
</dbReference>
<dbReference type="AlphaFoldDB" id="A0A7I9XRS0"/>
<feature type="compositionally biased region" description="Basic and acidic residues" evidence="1">
    <location>
        <begin position="74"/>
        <end position="83"/>
    </location>
</feature>
<evidence type="ECO:0000256" key="1">
    <source>
        <dbReference type="SAM" id="MobiDB-lite"/>
    </source>
</evidence>
<proteinExistence type="predicted"/>
<feature type="region of interest" description="Disordered" evidence="1">
    <location>
        <begin position="74"/>
        <end position="106"/>
    </location>
</feature>
<reference evidence="2 3" key="1">
    <citation type="journal article" date="2019" name="Emerg. Microbes Infect.">
        <title>Comprehensive subspecies identification of 175 nontuberculous mycobacteria species based on 7547 genomic profiles.</title>
        <authorList>
            <person name="Matsumoto Y."/>
            <person name="Kinjo T."/>
            <person name="Motooka D."/>
            <person name="Nabeya D."/>
            <person name="Jung N."/>
            <person name="Uechi K."/>
            <person name="Horii T."/>
            <person name="Iida T."/>
            <person name="Fujita J."/>
            <person name="Nakamura S."/>
        </authorList>
    </citation>
    <scope>NUCLEOTIDE SEQUENCE [LARGE SCALE GENOMIC DNA]</scope>
    <source>
        <strain evidence="2 3">JCM 17322</strain>
    </source>
</reference>
<accession>A0A7I9XRS0</accession>
<dbReference type="Proteomes" id="UP000465361">
    <property type="component" value="Unassembled WGS sequence"/>
</dbReference>